<reference evidence="2 3" key="1">
    <citation type="submission" date="2018-11" db="EMBL/GenBank/DDBJ databases">
        <title>Cryobacterium sp. nov., isolated from rhizosphere soil of lettuce.</title>
        <authorList>
            <person name="Wang Y."/>
        </authorList>
    </citation>
    <scope>NUCLEOTIDE SEQUENCE [LARGE SCALE GENOMIC DNA]</scope>
    <source>
        <strain evidence="2 3">NEAU-85</strain>
    </source>
</reference>
<protein>
    <submittedName>
        <fullName evidence="2">Zf-CGNR multi-domain protein</fullName>
    </submittedName>
</protein>
<sequence length="185" mass="20418">MHFAPDAEDALEFAVALANTVAGASRSGVDELASPAQLTALLTQHRYSGRFDRDEAELADVRETRGRIRTIWALGRDDAAEAVNAMLAEAHALPRLVRHDDFDWHLHATDLSAPLAERIRVEVALALVDVIRTAETGRLRRCGADDCDGLLLDLSRNGSKRFCSIRCGNRMNMVAFRRRASTEPP</sequence>
<comment type="caution">
    <text evidence="2">The sequence shown here is derived from an EMBL/GenBank/DDBJ whole genome shotgun (WGS) entry which is preliminary data.</text>
</comment>
<proteinExistence type="predicted"/>
<dbReference type="OrthoDB" id="3531194at2"/>
<evidence type="ECO:0000313" key="3">
    <source>
        <dbReference type="Proteomes" id="UP000279859"/>
    </source>
</evidence>
<dbReference type="Gene3D" id="1.10.3300.10">
    <property type="entry name" value="Jann2411-like domain"/>
    <property type="match status" value="1"/>
</dbReference>
<keyword evidence="3" id="KW-1185">Reference proteome</keyword>
<dbReference type="Pfam" id="PF11706">
    <property type="entry name" value="zf-CGNR"/>
    <property type="match status" value="1"/>
</dbReference>
<dbReference type="InterPro" id="IPR010852">
    <property type="entry name" value="ABATE"/>
</dbReference>
<name>A0A3M8LND7_9MICO</name>
<feature type="domain" description="Zinc finger CGNR" evidence="1">
    <location>
        <begin position="138"/>
        <end position="179"/>
    </location>
</feature>
<dbReference type="AlphaFoldDB" id="A0A3M8LND7"/>
<dbReference type="Pfam" id="PF07336">
    <property type="entry name" value="ABATE"/>
    <property type="match status" value="1"/>
</dbReference>
<dbReference type="InterPro" id="IPR021005">
    <property type="entry name" value="Znf_CGNR"/>
</dbReference>
<dbReference type="EMBL" id="RDSR01000002">
    <property type="protein sequence ID" value="RNE67036.1"/>
    <property type="molecule type" value="Genomic_DNA"/>
</dbReference>
<dbReference type="InterPro" id="IPR023286">
    <property type="entry name" value="ABATE_dom_sf"/>
</dbReference>
<gene>
    <name evidence="2" type="ORF">EEJ31_02195</name>
</gene>
<evidence type="ECO:0000313" key="2">
    <source>
        <dbReference type="EMBL" id="RNE67036.1"/>
    </source>
</evidence>
<dbReference type="PANTHER" id="PTHR35525">
    <property type="entry name" value="BLL6575 PROTEIN"/>
    <property type="match status" value="1"/>
</dbReference>
<dbReference type="PANTHER" id="PTHR35525:SF3">
    <property type="entry name" value="BLL6575 PROTEIN"/>
    <property type="match status" value="1"/>
</dbReference>
<dbReference type="Proteomes" id="UP000279859">
    <property type="component" value="Unassembled WGS sequence"/>
</dbReference>
<accession>A0A3M8LND7</accession>
<dbReference type="SUPFAM" id="SSF160904">
    <property type="entry name" value="Jann2411-like"/>
    <property type="match status" value="1"/>
</dbReference>
<organism evidence="2 3">
    <name type="scientific">Cryobacterium tepidiphilum</name>
    <dbReference type="NCBI Taxonomy" id="2486026"/>
    <lineage>
        <taxon>Bacteria</taxon>
        <taxon>Bacillati</taxon>
        <taxon>Actinomycetota</taxon>
        <taxon>Actinomycetes</taxon>
        <taxon>Micrococcales</taxon>
        <taxon>Microbacteriaceae</taxon>
        <taxon>Cryobacterium</taxon>
    </lineage>
</organism>
<evidence type="ECO:0000259" key="1">
    <source>
        <dbReference type="Pfam" id="PF11706"/>
    </source>
</evidence>
<dbReference type="RefSeq" id="WP_123044649.1">
    <property type="nucleotide sequence ID" value="NZ_RDSR01000002.1"/>
</dbReference>